<gene>
    <name evidence="1" type="ORF">SAMN05444171_7785</name>
</gene>
<name>A0A1H5JEH6_9BRAD</name>
<dbReference type="EMBL" id="FNTI01000001">
    <property type="protein sequence ID" value="SEE50902.1"/>
    <property type="molecule type" value="Genomic_DNA"/>
</dbReference>
<dbReference type="Proteomes" id="UP000183208">
    <property type="component" value="Unassembled WGS sequence"/>
</dbReference>
<protein>
    <submittedName>
        <fullName evidence="1">Uncharacterized protein</fullName>
    </submittedName>
</protein>
<dbReference type="OrthoDB" id="8481256at2"/>
<sequence length="72" mass="7237">MIQHLSALDLGGIAARGGSLEVNGQQFSALDLGGIAARLSDGATLKVHNSACFSALDIGGIAARNPGQVIFC</sequence>
<evidence type="ECO:0000313" key="1">
    <source>
        <dbReference type="EMBL" id="SEE50902.1"/>
    </source>
</evidence>
<evidence type="ECO:0000313" key="2">
    <source>
        <dbReference type="Proteomes" id="UP000183208"/>
    </source>
</evidence>
<dbReference type="RefSeq" id="WP_074830454.1">
    <property type="nucleotide sequence ID" value="NZ_FNTI01000001.1"/>
</dbReference>
<reference evidence="1 2" key="1">
    <citation type="submission" date="2016-10" db="EMBL/GenBank/DDBJ databases">
        <authorList>
            <person name="de Groot N.N."/>
        </authorList>
    </citation>
    <scope>NUCLEOTIDE SEQUENCE [LARGE SCALE GENOMIC DNA]</scope>
    <source>
        <strain evidence="1 2">GAS522</strain>
    </source>
</reference>
<accession>A0A1H5JEH6</accession>
<organism evidence="1 2">
    <name type="scientific">Bradyrhizobium lablabi</name>
    <dbReference type="NCBI Taxonomy" id="722472"/>
    <lineage>
        <taxon>Bacteria</taxon>
        <taxon>Pseudomonadati</taxon>
        <taxon>Pseudomonadota</taxon>
        <taxon>Alphaproteobacteria</taxon>
        <taxon>Hyphomicrobiales</taxon>
        <taxon>Nitrobacteraceae</taxon>
        <taxon>Bradyrhizobium</taxon>
    </lineage>
</organism>
<proteinExistence type="predicted"/>
<dbReference type="AlphaFoldDB" id="A0A1H5JEH6"/>